<dbReference type="RefSeq" id="WP_141334452.1">
    <property type="nucleotide sequence ID" value="NZ_WNZX01000001.1"/>
</dbReference>
<feature type="transmembrane region" description="Helical" evidence="1">
    <location>
        <begin position="127"/>
        <end position="144"/>
    </location>
</feature>
<accession>A0A7X2Z6Q2</accession>
<feature type="transmembrane region" description="Helical" evidence="1">
    <location>
        <begin position="298"/>
        <end position="320"/>
    </location>
</feature>
<organism evidence="2 3">
    <name type="scientific">Paenibacillus validus</name>
    <dbReference type="NCBI Taxonomy" id="44253"/>
    <lineage>
        <taxon>Bacteria</taxon>
        <taxon>Bacillati</taxon>
        <taxon>Bacillota</taxon>
        <taxon>Bacilli</taxon>
        <taxon>Bacillales</taxon>
        <taxon>Paenibacillaceae</taxon>
        <taxon>Paenibacillus</taxon>
    </lineage>
</organism>
<dbReference type="AlphaFoldDB" id="A0A7X2Z6Q2"/>
<evidence type="ECO:0000256" key="1">
    <source>
        <dbReference type="SAM" id="Phobius"/>
    </source>
</evidence>
<dbReference type="GO" id="GO:0005886">
    <property type="term" value="C:plasma membrane"/>
    <property type="evidence" value="ECO:0007669"/>
    <property type="project" value="TreeGrafter"/>
</dbReference>
<feature type="transmembrane region" description="Helical" evidence="1">
    <location>
        <begin position="156"/>
        <end position="174"/>
    </location>
</feature>
<dbReference type="PANTHER" id="PTHR30199:SF0">
    <property type="entry name" value="INNER MEMBRANE PROTEIN YDCO"/>
    <property type="match status" value="1"/>
</dbReference>
<feature type="transmembrane region" description="Helical" evidence="1">
    <location>
        <begin position="225"/>
        <end position="245"/>
    </location>
</feature>
<feature type="transmembrane region" description="Helical" evidence="1">
    <location>
        <begin position="332"/>
        <end position="350"/>
    </location>
</feature>
<comment type="caution">
    <text evidence="2">The sequence shown here is derived from an EMBL/GenBank/DDBJ whole genome shotgun (WGS) entry which is preliminary data.</text>
</comment>
<name>A0A7X2Z6Q2_9BACL</name>
<keyword evidence="1" id="KW-0812">Transmembrane</keyword>
<dbReference type="Pfam" id="PF03594">
    <property type="entry name" value="BenE"/>
    <property type="match status" value="1"/>
</dbReference>
<sequence>MKGRFRFTSLNPFSMNHCTSGFIAWLFGVTGPFLIILQSAAQGQLQPEATSSWVFAVYATGGALTIMLSVLYKQPIAVAFSIPGAVLVGTSLSNHPFNVVIGAYVLTGLLILLLGMVGLVEKLMKSIPLPIMMGMVSGVLLPFGSNVVTSLKDAPLLNGLTLLTFLVLSYFTRWAKRIPPILGAIAVSAVWLIFFGGSPAGEIVFRIAKPHVYSPAFDWSTVGELVIPLAMTVIAVQNAQGIGVLRGDGYEPPVNAMTRWSGIGSLANALMGAHSACIAGPMTAILTDEKNGPKEHRYLGSIVMGALWVLFGLLAPMAVLLTDSIPASLIKLLGGLAMIGVLVNSLQMSFSAGHKLGALFAFMITLSDITLFRIGAPFWGLAGGIVFSFILEKQDWRKINIKAVVTK</sequence>
<dbReference type="Proteomes" id="UP000450917">
    <property type="component" value="Unassembled WGS sequence"/>
</dbReference>
<feature type="transmembrane region" description="Helical" evidence="1">
    <location>
        <begin position="53"/>
        <end position="71"/>
    </location>
</feature>
<feature type="transmembrane region" description="Helical" evidence="1">
    <location>
        <begin position="266"/>
        <end position="286"/>
    </location>
</feature>
<feature type="transmembrane region" description="Helical" evidence="1">
    <location>
        <begin position="181"/>
        <end position="205"/>
    </location>
</feature>
<keyword evidence="3" id="KW-1185">Reference proteome</keyword>
<gene>
    <name evidence="2" type="primary">benE</name>
    <name evidence="2" type="ORF">GNP93_01655</name>
</gene>
<feature type="transmembrane region" description="Helical" evidence="1">
    <location>
        <begin position="99"/>
        <end position="120"/>
    </location>
</feature>
<dbReference type="PANTHER" id="PTHR30199">
    <property type="entry name" value="MFS FAMILY TRANSPORTER, PREDICTED SUBSTRATE BENZOATE"/>
    <property type="match status" value="1"/>
</dbReference>
<dbReference type="GO" id="GO:0042925">
    <property type="term" value="F:benzoate transmembrane transporter activity"/>
    <property type="evidence" value="ECO:0007669"/>
    <property type="project" value="InterPro"/>
</dbReference>
<feature type="transmembrane region" description="Helical" evidence="1">
    <location>
        <begin position="370"/>
        <end position="391"/>
    </location>
</feature>
<keyword evidence="1" id="KW-0472">Membrane</keyword>
<proteinExistence type="predicted"/>
<reference evidence="2 3" key="1">
    <citation type="submission" date="2019-11" db="EMBL/GenBank/DDBJ databases">
        <title>Draft genome sequences of five Paenibacillus species of dairy origin.</title>
        <authorList>
            <person name="Olajide A.M."/>
            <person name="Chen S."/>
            <person name="Lapointe G."/>
        </authorList>
    </citation>
    <scope>NUCLEOTIDE SEQUENCE [LARGE SCALE GENOMIC DNA]</scope>
    <source>
        <strain evidence="2 3">2CS3</strain>
    </source>
</reference>
<protein>
    <submittedName>
        <fullName evidence="2">Benzoate/H(+) symporter BenE family transporter</fullName>
    </submittedName>
</protein>
<feature type="transmembrane region" description="Helical" evidence="1">
    <location>
        <begin position="21"/>
        <end position="41"/>
    </location>
</feature>
<feature type="transmembrane region" description="Helical" evidence="1">
    <location>
        <begin position="76"/>
        <end position="93"/>
    </location>
</feature>
<evidence type="ECO:0000313" key="3">
    <source>
        <dbReference type="Proteomes" id="UP000450917"/>
    </source>
</evidence>
<dbReference type="InterPro" id="IPR004711">
    <property type="entry name" value="Benzoate_Transporter"/>
</dbReference>
<evidence type="ECO:0000313" key="2">
    <source>
        <dbReference type="EMBL" id="MUG69373.1"/>
    </source>
</evidence>
<dbReference type="EMBL" id="WNZX01000001">
    <property type="protein sequence ID" value="MUG69373.1"/>
    <property type="molecule type" value="Genomic_DNA"/>
</dbReference>
<keyword evidence="1" id="KW-1133">Transmembrane helix</keyword>
<dbReference type="NCBIfam" id="TIGR00843">
    <property type="entry name" value="benE"/>
    <property type="match status" value="1"/>
</dbReference>